<accession>A0A1E3BQC1</accession>
<dbReference type="VEuPathDB" id="FungiDB:SI65_00738"/>
<name>A0A1E3BQC1_ASPCR</name>
<evidence type="ECO:0008006" key="4">
    <source>
        <dbReference type="Google" id="ProtNLM"/>
    </source>
</evidence>
<sequence>MPKTRDSTLSKAQTAINDFFKDPTTRTEDIEVLLKYLNARPSFIEPVDFVKTEEIQNRVQIVQDIQKFIRELYLDWQITTIATFMVMPMHKLLQLKECLGMLDWEGLVRELDKDHHFMLHFFQKLLTALKESRAQSLDISTKSPKQKREAGRSNDYHPRMKDDGTIDRDMQERDACINRESNACLASGTAYPEACHIVPFAWNSNETNLAATRALTMGSCKLLEVPTPSASTWASTLALLIRIGT</sequence>
<comment type="caution">
    <text evidence="2">The sequence shown here is derived from an EMBL/GenBank/DDBJ whole genome shotgun (WGS) entry which is preliminary data.</text>
</comment>
<organism evidence="2 3">
    <name type="scientific">Aspergillus cristatus</name>
    <name type="common">Chinese Fuzhuan brick tea-fermentation fungus</name>
    <name type="synonym">Eurotium cristatum</name>
    <dbReference type="NCBI Taxonomy" id="573508"/>
    <lineage>
        <taxon>Eukaryota</taxon>
        <taxon>Fungi</taxon>
        <taxon>Dikarya</taxon>
        <taxon>Ascomycota</taxon>
        <taxon>Pezizomycotina</taxon>
        <taxon>Eurotiomycetes</taxon>
        <taxon>Eurotiomycetidae</taxon>
        <taxon>Eurotiales</taxon>
        <taxon>Aspergillaceae</taxon>
        <taxon>Aspergillus</taxon>
        <taxon>Aspergillus subgen. Aspergillus</taxon>
    </lineage>
</organism>
<evidence type="ECO:0000313" key="2">
    <source>
        <dbReference type="EMBL" id="ODM23149.1"/>
    </source>
</evidence>
<protein>
    <recommendedName>
        <fullName evidence="4">HNH nuclease domain-containing protein</fullName>
    </recommendedName>
</protein>
<feature type="region of interest" description="Disordered" evidence="1">
    <location>
        <begin position="137"/>
        <end position="165"/>
    </location>
</feature>
<keyword evidence="3" id="KW-1185">Reference proteome</keyword>
<dbReference type="OrthoDB" id="5416097at2759"/>
<evidence type="ECO:0000256" key="1">
    <source>
        <dbReference type="SAM" id="MobiDB-lite"/>
    </source>
</evidence>
<evidence type="ECO:0000313" key="3">
    <source>
        <dbReference type="Proteomes" id="UP000094569"/>
    </source>
</evidence>
<feature type="compositionally biased region" description="Basic and acidic residues" evidence="1">
    <location>
        <begin position="146"/>
        <end position="165"/>
    </location>
</feature>
<gene>
    <name evidence="2" type="ORF">SI65_00738</name>
</gene>
<proteinExistence type="predicted"/>
<dbReference type="Proteomes" id="UP000094569">
    <property type="component" value="Unassembled WGS sequence"/>
</dbReference>
<reference evidence="2 3" key="1">
    <citation type="journal article" date="2016" name="BMC Genomics">
        <title>Comparative genomic and transcriptomic analyses of the Fuzhuan brick tea-fermentation fungus Aspergillus cristatus.</title>
        <authorList>
            <person name="Ge Y."/>
            <person name="Wang Y."/>
            <person name="Liu Y."/>
            <person name="Tan Y."/>
            <person name="Ren X."/>
            <person name="Zhang X."/>
            <person name="Hyde K.D."/>
            <person name="Liu Y."/>
            <person name="Liu Z."/>
        </authorList>
    </citation>
    <scope>NUCLEOTIDE SEQUENCE [LARGE SCALE GENOMIC DNA]</scope>
    <source>
        <strain evidence="2 3">GZAAS20.1005</strain>
    </source>
</reference>
<dbReference type="EMBL" id="JXNT01000001">
    <property type="protein sequence ID" value="ODM23149.1"/>
    <property type="molecule type" value="Genomic_DNA"/>
</dbReference>
<dbReference type="AlphaFoldDB" id="A0A1E3BQC1"/>